<dbReference type="EMBL" id="JBIAPI010000004">
    <property type="protein sequence ID" value="MFF3225019.1"/>
    <property type="molecule type" value="Genomic_DNA"/>
</dbReference>
<protein>
    <submittedName>
        <fullName evidence="2">DUF6968 family protein</fullName>
    </submittedName>
</protein>
<evidence type="ECO:0000259" key="1">
    <source>
        <dbReference type="Pfam" id="PF22302"/>
    </source>
</evidence>
<keyword evidence="3" id="KW-1185">Reference proteome</keyword>
<dbReference type="RefSeq" id="WP_387719217.1">
    <property type="nucleotide sequence ID" value="NZ_JBIAPI010000004.1"/>
</dbReference>
<reference evidence="2 3" key="1">
    <citation type="submission" date="2024-10" db="EMBL/GenBank/DDBJ databases">
        <title>The Natural Products Discovery Center: Release of the First 8490 Sequenced Strains for Exploring Actinobacteria Biosynthetic Diversity.</title>
        <authorList>
            <person name="Kalkreuter E."/>
            <person name="Kautsar S.A."/>
            <person name="Yang D."/>
            <person name="Bader C.D."/>
            <person name="Teijaro C.N."/>
            <person name="Fluegel L."/>
            <person name="Davis C.M."/>
            <person name="Simpson J.R."/>
            <person name="Lauterbach L."/>
            <person name="Steele A.D."/>
            <person name="Gui C."/>
            <person name="Meng S."/>
            <person name="Li G."/>
            <person name="Viehrig K."/>
            <person name="Ye F."/>
            <person name="Su P."/>
            <person name="Kiefer A.F."/>
            <person name="Nichols A."/>
            <person name="Cepeda A.J."/>
            <person name="Yan W."/>
            <person name="Fan B."/>
            <person name="Jiang Y."/>
            <person name="Adhikari A."/>
            <person name="Zheng C.-J."/>
            <person name="Schuster L."/>
            <person name="Cowan T.M."/>
            <person name="Smanski M.J."/>
            <person name="Chevrette M.G."/>
            <person name="De Carvalho L.P.S."/>
            <person name="Shen B."/>
        </authorList>
    </citation>
    <scope>NUCLEOTIDE SEQUENCE [LARGE SCALE GENOMIC DNA]</scope>
    <source>
        <strain evidence="2 3">NPDC003040</strain>
    </source>
</reference>
<gene>
    <name evidence="2" type="ORF">ACFYV7_19660</name>
</gene>
<name>A0ABW6QVT0_9NOCA</name>
<evidence type="ECO:0000313" key="2">
    <source>
        <dbReference type="EMBL" id="MFF3225019.1"/>
    </source>
</evidence>
<comment type="caution">
    <text evidence="2">The sequence shown here is derived from an EMBL/GenBank/DDBJ whole genome shotgun (WGS) entry which is preliminary data.</text>
</comment>
<organism evidence="2 3">
    <name type="scientific">Nocardia suismassiliense</name>
    <dbReference type="NCBI Taxonomy" id="2077092"/>
    <lineage>
        <taxon>Bacteria</taxon>
        <taxon>Bacillati</taxon>
        <taxon>Actinomycetota</taxon>
        <taxon>Actinomycetes</taxon>
        <taxon>Mycobacteriales</taxon>
        <taxon>Nocardiaceae</taxon>
        <taxon>Nocardia</taxon>
    </lineage>
</organism>
<dbReference type="InterPro" id="IPR054241">
    <property type="entry name" value="DUF6968"/>
</dbReference>
<evidence type="ECO:0000313" key="3">
    <source>
        <dbReference type="Proteomes" id="UP001601948"/>
    </source>
</evidence>
<dbReference type="Proteomes" id="UP001601948">
    <property type="component" value="Unassembled WGS sequence"/>
</dbReference>
<feature type="domain" description="DUF6968" evidence="1">
    <location>
        <begin position="15"/>
        <end position="86"/>
    </location>
</feature>
<accession>A0ABW6QVT0</accession>
<sequence length="119" mass="12862">MMNENPDRLTDIIAERVIDTSSGPVSLVFFRPTCSGATWKCRFSISGMAGARDIESASSGRDSLEALMLAIVAASMFFYDSSTLSEMSVFGHHEIGLLKTTEATNGDLESTFTLSAPKR</sequence>
<proteinExistence type="predicted"/>
<dbReference type="Pfam" id="PF22302">
    <property type="entry name" value="DUF6968"/>
    <property type="match status" value="1"/>
</dbReference>